<feature type="transmembrane region" description="Helical" evidence="8">
    <location>
        <begin position="244"/>
        <end position="264"/>
    </location>
</feature>
<comment type="similarity">
    <text evidence="2">Belongs to the binding-protein-dependent transport system permease family. FecCD subfamily.</text>
</comment>
<evidence type="ECO:0000256" key="4">
    <source>
        <dbReference type="ARBA" id="ARBA00022475"/>
    </source>
</evidence>
<feature type="transmembrane region" description="Helical" evidence="8">
    <location>
        <begin position="139"/>
        <end position="163"/>
    </location>
</feature>
<dbReference type="SUPFAM" id="SSF81345">
    <property type="entry name" value="ABC transporter involved in vitamin B12 uptake, BtuC"/>
    <property type="match status" value="1"/>
</dbReference>
<dbReference type="EMBL" id="JACSNV010000006">
    <property type="protein sequence ID" value="MBM6877579.1"/>
    <property type="molecule type" value="Genomic_DNA"/>
</dbReference>
<evidence type="ECO:0000256" key="5">
    <source>
        <dbReference type="ARBA" id="ARBA00022692"/>
    </source>
</evidence>
<dbReference type="PANTHER" id="PTHR30472:SF25">
    <property type="entry name" value="ABC TRANSPORTER PERMEASE PROTEIN MJ0876-RELATED"/>
    <property type="match status" value="1"/>
</dbReference>
<feature type="transmembrane region" description="Helical" evidence="8">
    <location>
        <begin position="271"/>
        <end position="293"/>
    </location>
</feature>
<protein>
    <submittedName>
        <fullName evidence="9">Iron ABC transporter permease</fullName>
    </submittedName>
</protein>
<gene>
    <name evidence="9" type="ORF">H9X83_05335</name>
</gene>
<dbReference type="Proteomes" id="UP000729290">
    <property type="component" value="Unassembled WGS sequence"/>
</dbReference>
<evidence type="ECO:0000256" key="6">
    <source>
        <dbReference type="ARBA" id="ARBA00022989"/>
    </source>
</evidence>
<organism evidence="9 10">
    <name type="scientific">Anaerotignum lactatifermentans</name>
    <dbReference type="NCBI Taxonomy" id="160404"/>
    <lineage>
        <taxon>Bacteria</taxon>
        <taxon>Bacillati</taxon>
        <taxon>Bacillota</taxon>
        <taxon>Clostridia</taxon>
        <taxon>Lachnospirales</taxon>
        <taxon>Anaerotignaceae</taxon>
        <taxon>Anaerotignum</taxon>
    </lineage>
</organism>
<feature type="transmembrane region" description="Helical" evidence="8">
    <location>
        <begin position="299"/>
        <end position="319"/>
    </location>
</feature>
<feature type="transmembrane region" description="Helical" evidence="8">
    <location>
        <begin position="111"/>
        <end position="132"/>
    </location>
</feature>
<dbReference type="Pfam" id="PF01032">
    <property type="entry name" value="FecCD"/>
    <property type="match status" value="1"/>
</dbReference>
<feature type="transmembrane region" description="Helical" evidence="8">
    <location>
        <begin position="217"/>
        <end position="238"/>
    </location>
</feature>
<evidence type="ECO:0000256" key="8">
    <source>
        <dbReference type="SAM" id="Phobius"/>
    </source>
</evidence>
<proteinExistence type="inferred from homology"/>
<accession>A0ABS2GAP2</accession>
<evidence type="ECO:0000256" key="3">
    <source>
        <dbReference type="ARBA" id="ARBA00022448"/>
    </source>
</evidence>
<dbReference type="Gene3D" id="1.10.3470.10">
    <property type="entry name" value="ABC transporter involved in vitamin B12 uptake, BtuC"/>
    <property type="match status" value="1"/>
</dbReference>
<evidence type="ECO:0000313" key="9">
    <source>
        <dbReference type="EMBL" id="MBM6877579.1"/>
    </source>
</evidence>
<feature type="transmembrane region" description="Helical" evidence="8">
    <location>
        <begin position="183"/>
        <end position="205"/>
    </location>
</feature>
<dbReference type="InterPro" id="IPR000522">
    <property type="entry name" value="ABC_transptr_permease_BtuC"/>
</dbReference>
<evidence type="ECO:0000256" key="7">
    <source>
        <dbReference type="ARBA" id="ARBA00023136"/>
    </source>
</evidence>
<comment type="caution">
    <text evidence="9">The sequence shown here is derived from an EMBL/GenBank/DDBJ whole genome shotgun (WGS) entry which is preliminary data.</text>
</comment>
<keyword evidence="5 8" id="KW-0812">Transmembrane</keyword>
<dbReference type="InterPro" id="IPR037294">
    <property type="entry name" value="ABC_BtuC-like"/>
</dbReference>
<keyword evidence="10" id="KW-1185">Reference proteome</keyword>
<reference evidence="9 10" key="1">
    <citation type="journal article" date="2021" name="Sci. Rep.">
        <title>The distribution of antibiotic resistance genes in chicken gut microbiota commensals.</title>
        <authorList>
            <person name="Juricova H."/>
            <person name="Matiasovicova J."/>
            <person name="Kubasova T."/>
            <person name="Cejkova D."/>
            <person name="Rychlik I."/>
        </authorList>
    </citation>
    <scope>NUCLEOTIDE SEQUENCE [LARGE SCALE GENOMIC DNA]</scope>
    <source>
        <strain evidence="9 10">An431b</strain>
    </source>
</reference>
<evidence type="ECO:0000313" key="10">
    <source>
        <dbReference type="Proteomes" id="UP000729290"/>
    </source>
</evidence>
<feature type="transmembrane region" description="Helical" evidence="8">
    <location>
        <begin position="58"/>
        <end position="78"/>
    </location>
</feature>
<name>A0ABS2GAP2_9FIRM</name>
<evidence type="ECO:0000256" key="2">
    <source>
        <dbReference type="ARBA" id="ARBA00007935"/>
    </source>
</evidence>
<keyword evidence="4" id="KW-1003">Cell membrane</keyword>
<feature type="transmembrane region" description="Helical" evidence="8">
    <location>
        <begin position="85"/>
        <end position="105"/>
    </location>
</feature>
<sequence length="327" mass="34699">MLILSFIIILLFVLTLCFSLFTGNTMFSPLKLWNDFIQGQSNTTEYRIFMYSRLPRTMAAIAAGAALAVSGTLIQAVLNNALASPNIIGVSSGAGFFALLSASFFPMYPGLVPISAFWGALLTSMLIYLIAVKTGASRITLILSGVAISGILSAGIDLITILYPDDVIGATGFMVGSFSGITFSSLFPAVFLIGIGILFAFVFSYDLNILALGESTAASLGLRVSSLRLLVITVSALLSGAAVSFAGLLGFIGLIVPHICRALVGHDYRKLIFYAAAIGAIFAMLCDSLGKLLFAPFEVPVGIVLSFLGSPFFLFLLFAKKRGRIYE</sequence>
<keyword evidence="3" id="KW-0813">Transport</keyword>
<keyword evidence="6 8" id="KW-1133">Transmembrane helix</keyword>
<evidence type="ECO:0000256" key="1">
    <source>
        <dbReference type="ARBA" id="ARBA00004651"/>
    </source>
</evidence>
<comment type="subcellular location">
    <subcellularLocation>
        <location evidence="1">Cell membrane</location>
        <topology evidence="1">Multi-pass membrane protein</topology>
    </subcellularLocation>
</comment>
<dbReference type="CDD" id="cd06550">
    <property type="entry name" value="TM_ABC_iron-siderophores_like"/>
    <property type="match status" value="1"/>
</dbReference>
<dbReference type="PANTHER" id="PTHR30472">
    <property type="entry name" value="FERRIC ENTEROBACTIN TRANSPORT SYSTEM PERMEASE PROTEIN"/>
    <property type="match status" value="1"/>
</dbReference>
<keyword evidence="7 8" id="KW-0472">Membrane</keyword>